<dbReference type="InterPro" id="IPR029058">
    <property type="entry name" value="AB_hydrolase_fold"/>
</dbReference>
<dbReference type="Pfam" id="PF00975">
    <property type="entry name" value="Thioesterase"/>
    <property type="match status" value="1"/>
</dbReference>
<dbReference type="EMBL" id="BAAAGS010000049">
    <property type="protein sequence ID" value="GAA0550025.1"/>
    <property type="molecule type" value="Genomic_DNA"/>
</dbReference>
<feature type="domain" description="Thioesterase" evidence="3">
    <location>
        <begin position="21"/>
        <end position="231"/>
    </location>
</feature>
<dbReference type="PANTHER" id="PTHR11487:SF0">
    <property type="entry name" value="S-ACYL FATTY ACID SYNTHASE THIOESTERASE, MEDIUM CHAIN"/>
    <property type="match status" value="1"/>
</dbReference>
<dbReference type="Gene3D" id="3.40.50.1820">
    <property type="entry name" value="alpha/beta hydrolase"/>
    <property type="match status" value="1"/>
</dbReference>
<dbReference type="PANTHER" id="PTHR11487">
    <property type="entry name" value="THIOESTERASE"/>
    <property type="match status" value="1"/>
</dbReference>
<reference evidence="4 5" key="1">
    <citation type="journal article" date="2019" name="Int. J. Syst. Evol. Microbiol.">
        <title>The Global Catalogue of Microorganisms (GCM) 10K type strain sequencing project: providing services to taxonomists for standard genome sequencing and annotation.</title>
        <authorList>
            <consortium name="The Broad Institute Genomics Platform"/>
            <consortium name="The Broad Institute Genome Sequencing Center for Infectious Disease"/>
            <person name="Wu L."/>
            <person name="Ma J."/>
        </authorList>
    </citation>
    <scope>NUCLEOTIDE SEQUENCE [LARGE SCALE GENOMIC DNA]</scope>
    <source>
        <strain evidence="4 5">JCM 10303</strain>
    </source>
</reference>
<comment type="similarity">
    <text evidence="1">Belongs to the thioesterase family.</text>
</comment>
<evidence type="ECO:0000313" key="4">
    <source>
        <dbReference type="EMBL" id="GAA0550025.1"/>
    </source>
</evidence>
<dbReference type="GO" id="GO:0016787">
    <property type="term" value="F:hydrolase activity"/>
    <property type="evidence" value="ECO:0007669"/>
    <property type="project" value="UniProtKB-KW"/>
</dbReference>
<gene>
    <name evidence="4" type="ORF">GCM10009533_55700</name>
</gene>
<dbReference type="RefSeq" id="WP_009948604.1">
    <property type="nucleotide sequence ID" value="NZ_BAAAGS010000049.1"/>
</dbReference>
<dbReference type="Proteomes" id="UP001500729">
    <property type="component" value="Unassembled WGS sequence"/>
</dbReference>
<dbReference type="InterPro" id="IPR012223">
    <property type="entry name" value="TEII"/>
</dbReference>
<evidence type="ECO:0000256" key="2">
    <source>
        <dbReference type="SAM" id="MobiDB-lite"/>
    </source>
</evidence>
<accession>A0ABN1DR25</accession>
<dbReference type="SUPFAM" id="SSF53474">
    <property type="entry name" value="alpha/beta-Hydrolases"/>
    <property type="match status" value="1"/>
</dbReference>
<evidence type="ECO:0000313" key="5">
    <source>
        <dbReference type="Proteomes" id="UP001500729"/>
    </source>
</evidence>
<feature type="region of interest" description="Disordered" evidence="2">
    <location>
        <begin position="248"/>
        <end position="270"/>
    </location>
</feature>
<comment type="caution">
    <text evidence="4">The sequence shown here is derived from an EMBL/GenBank/DDBJ whole genome shotgun (WGS) entry which is preliminary data.</text>
</comment>
<dbReference type="InterPro" id="IPR001031">
    <property type="entry name" value="Thioesterase"/>
</dbReference>
<sequence>MTRTRRSALRTFHAKESPFARLVCFPHAGGTANSFNRLSAELPDDIELLAFQYPGRQERRMEPCAEQIGELAEEAAAELSAHTDCPLFVLGHSMGTLVAFETARLLEQRAGVARLFASAARPPAQDWEEPDLDPLGDNDIVAELRRLGGIPEPLLKDEDIVGEALRLLRADHRALLRYVCTPETALSIPITVLLADADPKNTLEQMREWAQHTTAELTVEVLSGGHFALTAPNSGVAPRLTGQIREDLAHGSTGSGCGSCAPEGPEQETR</sequence>
<evidence type="ECO:0000256" key="1">
    <source>
        <dbReference type="ARBA" id="ARBA00007169"/>
    </source>
</evidence>
<protein>
    <submittedName>
        <fullName evidence="4">Alpha/beta fold hydrolase</fullName>
    </submittedName>
</protein>
<keyword evidence="4" id="KW-0378">Hydrolase</keyword>
<name>A0ABN1DR25_SACER</name>
<keyword evidence="5" id="KW-1185">Reference proteome</keyword>
<evidence type="ECO:0000259" key="3">
    <source>
        <dbReference type="Pfam" id="PF00975"/>
    </source>
</evidence>
<proteinExistence type="inferred from homology"/>
<organism evidence="4 5">
    <name type="scientific">Saccharopolyspora erythraea</name>
    <name type="common">Streptomyces erythraeus</name>
    <dbReference type="NCBI Taxonomy" id="1836"/>
    <lineage>
        <taxon>Bacteria</taxon>
        <taxon>Bacillati</taxon>
        <taxon>Actinomycetota</taxon>
        <taxon>Actinomycetes</taxon>
        <taxon>Pseudonocardiales</taxon>
        <taxon>Pseudonocardiaceae</taxon>
        <taxon>Saccharopolyspora</taxon>
    </lineage>
</organism>